<evidence type="ECO:0000256" key="1">
    <source>
        <dbReference type="ARBA" id="ARBA00022722"/>
    </source>
</evidence>
<reference evidence="20 21" key="1">
    <citation type="submission" date="2022-01" db="EMBL/GenBank/DDBJ databases">
        <title>Desulfofustis limnae sp. nov., a novel mesophilic sulfate-reducing bacterium isolated from marsh soil.</title>
        <authorList>
            <person name="Watanabe M."/>
            <person name="Takahashi A."/>
            <person name="Kojima H."/>
            <person name="Fukui M."/>
        </authorList>
    </citation>
    <scope>NUCLEOTIDE SEQUENCE [LARGE SCALE GENOMIC DNA]</scope>
    <source>
        <strain evidence="20 21">PPLL</strain>
    </source>
</reference>
<gene>
    <name evidence="20" type="primary">recB</name>
    <name evidence="20" type="ORF">DPPLL_11480</name>
</gene>
<evidence type="ECO:0000256" key="5">
    <source>
        <dbReference type="ARBA" id="ARBA00022801"/>
    </source>
</evidence>
<evidence type="ECO:0000256" key="16">
    <source>
        <dbReference type="PROSITE-ProRule" id="PRU00560"/>
    </source>
</evidence>
<dbReference type="Proteomes" id="UP000830055">
    <property type="component" value="Chromosome"/>
</dbReference>
<name>A0ABM7W7B3_9BACT</name>
<dbReference type="PROSITE" id="PS51198">
    <property type="entry name" value="UVRD_HELICASE_ATP_BIND"/>
    <property type="match status" value="1"/>
</dbReference>
<evidence type="ECO:0000256" key="13">
    <source>
        <dbReference type="ARBA" id="ARBA00034617"/>
    </source>
</evidence>
<evidence type="ECO:0000256" key="8">
    <source>
        <dbReference type="ARBA" id="ARBA00022840"/>
    </source>
</evidence>
<dbReference type="Pfam" id="PF00580">
    <property type="entry name" value="UvrD-helicase"/>
    <property type="match status" value="1"/>
</dbReference>
<protein>
    <recommendedName>
        <fullName evidence="14">DNA 3'-5' helicase</fullName>
        <ecNumber evidence="14">5.6.2.4</ecNumber>
    </recommendedName>
</protein>
<keyword evidence="2" id="KW-0479">Metal-binding</keyword>
<evidence type="ECO:0000256" key="15">
    <source>
        <dbReference type="ARBA" id="ARBA00048988"/>
    </source>
</evidence>
<dbReference type="EC" id="5.6.2.4" evidence="14"/>
<keyword evidence="1" id="KW-0540">Nuclease</keyword>
<dbReference type="PROSITE" id="PS51217">
    <property type="entry name" value="UVRD_HELICASE_CTER"/>
    <property type="match status" value="1"/>
</dbReference>
<feature type="domain" description="UvrD-like helicase C-terminal" evidence="19">
    <location>
        <begin position="487"/>
        <end position="745"/>
    </location>
</feature>
<keyword evidence="21" id="KW-1185">Reference proteome</keyword>
<organism evidence="20 21">
    <name type="scientific">Desulfofustis limnaeus</name>
    <dbReference type="NCBI Taxonomy" id="2740163"/>
    <lineage>
        <taxon>Bacteria</taxon>
        <taxon>Pseudomonadati</taxon>
        <taxon>Thermodesulfobacteriota</taxon>
        <taxon>Desulfobulbia</taxon>
        <taxon>Desulfobulbales</taxon>
        <taxon>Desulfocapsaceae</taxon>
        <taxon>Desulfofustis</taxon>
    </lineage>
</organism>
<comment type="catalytic activity">
    <reaction evidence="13">
        <text>Couples ATP hydrolysis with the unwinding of duplex DNA by translocating in the 3'-5' direction.</text>
        <dbReference type="EC" id="5.6.2.4"/>
    </reaction>
</comment>
<keyword evidence="3 16" id="KW-0547">Nucleotide-binding</keyword>
<evidence type="ECO:0000256" key="2">
    <source>
        <dbReference type="ARBA" id="ARBA00022723"/>
    </source>
</evidence>
<feature type="binding site" evidence="16">
    <location>
        <begin position="23"/>
        <end position="30"/>
    </location>
    <ligand>
        <name>ATP</name>
        <dbReference type="ChEBI" id="CHEBI:30616"/>
    </ligand>
</feature>
<dbReference type="Gene3D" id="1.10.3170.10">
    <property type="entry name" value="Recbcd, chain B, domain 2"/>
    <property type="match status" value="1"/>
</dbReference>
<dbReference type="Gene3D" id="3.90.320.10">
    <property type="match status" value="1"/>
</dbReference>
<dbReference type="InterPro" id="IPR011604">
    <property type="entry name" value="PDDEXK-like_dom_sf"/>
</dbReference>
<evidence type="ECO:0000256" key="12">
    <source>
        <dbReference type="ARBA" id="ARBA00023235"/>
    </source>
</evidence>
<evidence type="ECO:0000256" key="4">
    <source>
        <dbReference type="ARBA" id="ARBA00022763"/>
    </source>
</evidence>
<dbReference type="Pfam" id="PF13361">
    <property type="entry name" value="UvrD_C"/>
    <property type="match status" value="2"/>
</dbReference>
<dbReference type="InterPro" id="IPR014017">
    <property type="entry name" value="DNA_helicase_UvrD-like_C"/>
</dbReference>
<evidence type="ECO:0000313" key="20">
    <source>
        <dbReference type="EMBL" id="BDD86783.1"/>
    </source>
</evidence>
<keyword evidence="11" id="KW-0234">DNA repair</keyword>
<keyword evidence="6 16" id="KW-0347">Helicase</keyword>
<dbReference type="Pfam" id="PF12705">
    <property type="entry name" value="PDDEXK_1"/>
    <property type="match status" value="1"/>
</dbReference>
<evidence type="ECO:0000256" key="3">
    <source>
        <dbReference type="ARBA" id="ARBA00022741"/>
    </source>
</evidence>
<evidence type="ECO:0000259" key="19">
    <source>
        <dbReference type="PROSITE" id="PS51217"/>
    </source>
</evidence>
<dbReference type="RefSeq" id="WP_284153854.1">
    <property type="nucleotide sequence ID" value="NZ_AP025516.1"/>
</dbReference>
<evidence type="ECO:0000313" key="21">
    <source>
        <dbReference type="Proteomes" id="UP000830055"/>
    </source>
</evidence>
<dbReference type="CDD" id="cd22352">
    <property type="entry name" value="RecB_C-like"/>
    <property type="match status" value="1"/>
</dbReference>
<dbReference type="InterPro" id="IPR011335">
    <property type="entry name" value="Restrct_endonuc-II-like"/>
</dbReference>
<evidence type="ECO:0000256" key="17">
    <source>
        <dbReference type="SAM" id="MobiDB-lite"/>
    </source>
</evidence>
<comment type="catalytic activity">
    <reaction evidence="15">
        <text>ATP + H2O = ADP + phosphate + H(+)</text>
        <dbReference type="Rhea" id="RHEA:13065"/>
        <dbReference type="ChEBI" id="CHEBI:15377"/>
        <dbReference type="ChEBI" id="CHEBI:15378"/>
        <dbReference type="ChEBI" id="CHEBI:30616"/>
        <dbReference type="ChEBI" id="CHEBI:43474"/>
        <dbReference type="ChEBI" id="CHEBI:456216"/>
        <dbReference type="EC" id="5.6.2.4"/>
    </reaction>
</comment>
<dbReference type="EMBL" id="AP025516">
    <property type="protein sequence ID" value="BDD86783.1"/>
    <property type="molecule type" value="Genomic_DNA"/>
</dbReference>
<evidence type="ECO:0000256" key="14">
    <source>
        <dbReference type="ARBA" id="ARBA00034808"/>
    </source>
</evidence>
<dbReference type="Gene3D" id="3.40.50.300">
    <property type="entry name" value="P-loop containing nucleotide triphosphate hydrolases"/>
    <property type="match status" value="2"/>
</dbReference>
<evidence type="ECO:0000259" key="18">
    <source>
        <dbReference type="PROSITE" id="PS51198"/>
    </source>
</evidence>
<dbReference type="PANTHER" id="PTHR11070:SF23">
    <property type="entry name" value="RECBCD ENZYME SUBUNIT RECB"/>
    <property type="match status" value="1"/>
</dbReference>
<dbReference type="InterPro" id="IPR000212">
    <property type="entry name" value="DNA_helicase_UvrD/REP"/>
</dbReference>
<feature type="domain" description="UvrD-like helicase ATP-binding" evidence="18">
    <location>
        <begin position="2"/>
        <end position="450"/>
    </location>
</feature>
<proteinExistence type="inferred from homology"/>
<keyword evidence="4" id="KW-0227">DNA damage</keyword>
<dbReference type="HAMAP" id="MF_01485">
    <property type="entry name" value="RecB"/>
    <property type="match status" value="1"/>
</dbReference>
<evidence type="ECO:0000256" key="6">
    <source>
        <dbReference type="ARBA" id="ARBA00022806"/>
    </source>
</evidence>
<feature type="region of interest" description="Disordered" evidence="17">
    <location>
        <begin position="917"/>
        <end position="945"/>
    </location>
</feature>
<evidence type="ECO:0000256" key="7">
    <source>
        <dbReference type="ARBA" id="ARBA00022839"/>
    </source>
</evidence>
<dbReference type="NCBIfam" id="TIGR00609">
    <property type="entry name" value="recB"/>
    <property type="match status" value="1"/>
</dbReference>
<keyword evidence="7" id="KW-0269">Exonuclease</keyword>
<sequence>MTDRAVFNPFATRIDRGINLIEASAGTGKTFSIAMLVLRGIVELGLAIDRILVVTYTKAATEELRERVRLRLAAAAQMLETDGGGRDSDADLYRWLNQAGDQGQLRRRIELALLDIDRAPIQTIHSFCQTILQEQALAGGQPFDLEVVADIAPIREQLVEDFWRTTMYPLSGRYARLLCASFADPASLYQSIAGADHVLCTLLPEDLTVAAAYAQVDRQLLRLCEWWQTFGEPLAERIAEAETAGHLKKAAAASLPKLVVDVTRILTADQAPAQTDVAGLQTEELLRGLNGKVLRTAEKKQQVLDSWPLPGPLVDDYLAAVRQLLCAMRLELARFLRAGLTERLLQRGMVGFDHLVTSLADAVSGAAGGRLCRQVGKRYDMALIDEFQDTDSAQWLIFSRLFGGSAHYLYLIGDPKQAIYRFRGADIHSYYQARQQADRLLTLQYNYRTQPGLMAAINRLLAGVSIDGLDYHPVHPARTEQDGRLLEDGRDGAGLVYCLLDGAPSPSGWPREAAGEAIRAWVVDEAARLLDQGDHLPAVQIDSASGVRALRPEDIAVLVRSNREAIAYQDRFRRFGIPAVITSRRSVFQSEECREMLLVAEAVARPTDLAALRTALSCDWFGLDGQQHYRLCRQQEQVAVIQQRFHGYLQRWREHGFLPMFSELVRVEQVLLHLADRPGAHRRLANIQHLAELVQEQHRLHLSVEQTVAWLSQASTGTEPVEEAELRLESDARALQIVTMHSAKGLEFPIVFCPSLLTPAHLDTNLPLVFTHDEQGRRICDLGSERFIQHALQALEEEEQEAMRLAYVAITRAVFRCYLVWAEIQPHGPRPSSFAAPLGRLLFAAGPVDAAAQLERLAKLGRGPACAFHRIGELRETVVPRLAPAATTPLVGPRRMQRRSWQPVRARTSFSALTLLAENQPGETRPGGGDELRGGGQQSEGPGLPAGVRFGSLVHEIFERFAFADLATGAVHRETLETLCRAYGLTLDPATLLGFLHQWVRTPLLAPVDTAETFALADLDPRRLIRELPFTLSVDSSSTRKISELLAGDPACVSLSARELGGYLTGFIDLVVWHGGKYYVIDYKTNHLGEDLPYDAETVMAAMRAHNYGLQYWLYTVVVHRFLRRWLSGYSYRSHFGGVLYPFVRGMRIEHPGGSVYHSVPDPAVVEQLDRELAAR</sequence>
<evidence type="ECO:0000256" key="10">
    <source>
        <dbReference type="ARBA" id="ARBA00023125"/>
    </source>
</evidence>
<dbReference type="Gene3D" id="1.10.486.10">
    <property type="entry name" value="PCRA, domain 4"/>
    <property type="match status" value="1"/>
</dbReference>
<accession>A0ABM7W7B3</accession>
<dbReference type="InterPro" id="IPR038726">
    <property type="entry name" value="PDDEXK_AddAB-type"/>
</dbReference>
<evidence type="ECO:0000256" key="9">
    <source>
        <dbReference type="ARBA" id="ARBA00022842"/>
    </source>
</evidence>
<dbReference type="InterPro" id="IPR014016">
    <property type="entry name" value="UvrD-like_ATP-bd"/>
</dbReference>
<evidence type="ECO:0000256" key="11">
    <source>
        <dbReference type="ARBA" id="ARBA00023204"/>
    </source>
</evidence>
<dbReference type="InterPro" id="IPR004586">
    <property type="entry name" value="RecB"/>
</dbReference>
<keyword evidence="10" id="KW-0238">DNA-binding</keyword>
<keyword evidence="12" id="KW-0413">Isomerase</keyword>
<dbReference type="SUPFAM" id="SSF52980">
    <property type="entry name" value="Restriction endonuclease-like"/>
    <property type="match status" value="1"/>
</dbReference>
<keyword evidence="8 16" id="KW-0067">ATP-binding</keyword>
<dbReference type="InterPro" id="IPR027417">
    <property type="entry name" value="P-loop_NTPase"/>
</dbReference>
<keyword evidence="5 16" id="KW-0378">Hydrolase</keyword>
<dbReference type="SUPFAM" id="SSF52540">
    <property type="entry name" value="P-loop containing nucleoside triphosphate hydrolases"/>
    <property type="match status" value="1"/>
</dbReference>
<keyword evidence="9" id="KW-0460">Magnesium</keyword>
<dbReference type="PANTHER" id="PTHR11070">
    <property type="entry name" value="UVRD / RECB / PCRA DNA HELICASE FAMILY MEMBER"/>
    <property type="match status" value="1"/>
</dbReference>